<dbReference type="GO" id="GO:0003747">
    <property type="term" value="F:translation release factor activity"/>
    <property type="evidence" value="ECO:0007669"/>
    <property type="project" value="InterPro"/>
</dbReference>
<dbReference type="Pfam" id="PF00472">
    <property type="entry name" value="RF-1"/>
    <property type="match status" value="1"/>
</dbReference>
<evidence type="ECO:0000256" key="3">
    <source>
        <dbReference type="SAM" id="MobiDB-lite"/>
    </source>
</evidence>
<feature type="region of interest" description="Disordered" evidence="3">
    <location>
        <begin position="88"/>
        <end position="125"/>
    </location>
</feature>
<organism evidence="5 6">
    <name type="scientific">Trichlorobacter thiogenes</name>
    <dbReference type="NCBI Taxonomy" id="115783"/>
    <lineage>
        <taxon>Bacteria</taxon>
        <taxon>Pseudomonadati</taxon>
        <taxon>Thermodesulfobacteriota</taxon>
        <taxon>Desulfuromonadia</taxon>
        <taxon>Geobacterales</taxon>
        <taxon>Geobacteraceae</taxon>
        <taxon>Trichlorobacter</taxon>
    </lineage>
</organism>
<dbReference type="Gene3D" id="3.30.160.20">
    <property type="match status" value="1"/>
</dbReference>
<dbReference type="EMBL" id="FUWR01000006">
    <property type="protein sequence ID" value="SJZ70925.1"/>
    <property type="molecule type" value="Genomic_DNA"/>
</dbReference>
<dbReference type="InterPro" id="IPR045853">
    <property type="entry name" value="Pep_chain_release_fac_I_sf"/>
</dbReference>
<protein>
    <submittedName>
        <fullName evidence="5">RF-1 domain-containing protein</fullName>
    </submittedName>
</protein>
<dbReference type="Proteomes" id="UP000190102">
    <property type="component" value="Unassembled WGS sequence"/>
</dbReference>
<name>A0A1T4MVX9_9BACT</name>
<keyword evidence="6" id="KW-1185">Reference proteome</keyword>
<dbReference type="RefSeq" id="WP_078789736.1">
    <property type="nucleotide sequence ID" value="NZ_FUWR01000006.1"/>
</dbReference>
<dbReference type="AlphaFoldDB" id="A0A1T4MVX9"/>
<dbReference type="OrthoDB" id="9815709at2"/>
<evidence type="ECO:0000256" key="2">
    <source>
        <dbReference type="ARBA" id="ARBA00022946"/>
    </source>
</evidence>
<dbReference type="PANTHER" id="PTHR46203:SF1">
    <property type="entry name" value="MITOCHONDRIAL TRANSLATION RELEASE FACTOR IN RESCUE"/>
    <property type="match status" value="1"/>
</dbReference>
<comment type="similarity">
    <text evidence="1">Belongs to the prokaryotic/mitochondrial release factor family.</text>
</comment>
<dbReference type="PANTHER" id="PTHR46203">
    <property type="entry name" value="PROBABLE PEPTIDE CHAIN RELEASE FACTOR C12ORF65"/>
    <property type="match status" value="1"/>
</dbReference>
<keyword evidence="2" id="KW-0809">Transit peptide</keyword>
<gene>
    <name evidence="5" type="ORF">SAMN02745119_01420</name>
</gene>
<dbReference type="InterPro" id="IPR052405">
    <property type="entry name" value="Mito_Transl_Release_Factor"/>
</dbReference>
<dbReference type="STRING" id="115783.SAMN02745119_01420"/>
<proteinExistence type="inferred from homology"/>
<feature type="compositionally biased region" description="Basic residues" evidence="3">
    <location>
        <begin position="104"/>
        <end position="119"/>
    </location>
</feature>
<sequence>MATSPTFAVSAKKQQALLARMLELNVREEEIEEQFVRSSGKGGQHLNKTSSCAQVRHLPTGIEARCGRERSQSLNRFLARRELLEKIARSRGLPTVEDEEAARIRKQKSRRNRRSTHKRQNTDTP</sequence>
<reference evidence="6" key="1">
    <citation type="submission" date="2017-02" db="EMBL/GenBank/DDBJ databases">
        <authorList>
            <person name="Varghese N."/>
            <person name="Submissions S."/>
        </authorList>
    </citation>
    <scope>NUCLEOTIDE SEQUENCE [LARGE SCALE GENOMIC DNA]</scope>
    <source>
        <strain evidence="6">ATCC BAA-34</strain>
    </source>
</reference>
<dbReference type="SUPFAM" id="SSF75620">
    <property type="entry name" value="Release factor"/>
    <property type="match status" value="1"/>
</dbReference>
<evidence type="ECO:0000313" key="5">
    <source>
        <dbReference type="EMBL" id="SJZ70925.1"/>
    </source>
</evidence>
<dbReference type="InterPro" id="IPR000352">
    <property type="entry name" value="Pep_chain_release_fac_I"/>
</dbReference>
<accession>A0A1T4MVX9</accession>
<feature type="domain" description="Prokaryotic-type class I peptide chain release factors" evidence="4">
    <location>
        <begin position="23"/>
        <end position="119"/>
    </location>
</feature>
<evidence type="ECO:0000256" key="1">
    <source>
        <dbReference type="ARBA" id="ARBA00010835"/>
    </source>
</evidence>
<evidence type="ECO:0000259" key="4">
    <source>
        <dbReference type="Pfam" id="PF00472"/>
    </source>
</evidence>
<evidence type="ECO:0000313" key="6">
    <source>
        <dbReference type="Proteomes" id="UP000190102"/>
    </source>
</evidence>